<dbReference type="GeneID" id="16694628"/>
<name>S5U554_PICKL</name>
<keyword evidence="1" id="KW-0472">Membrane</keyword>
<dbReference type="InterPro" id="IPR051289">
    <property type="entry name" value="LAGLIDADG_Endonuclease"/>
</dbReference>
<evidence type="ECO:0000259" key="2">
    <source>
        <dbReference type="Pfam" id="PF00961"/>
    </source>
</evidence>
<proteinExistence type="predicted"/>
<geneLocation type="mitochondrion" evidence="3"/>
<sequence>NLKKILADWNHTICWKLLIYLVLIKILIIKELRQSAGNLQTLQVCINKWIDLLTIKNLLEILRDYTYEFICFFFKKEKEYKKEMILINKGVELEENSKFIGEKDLEILNEIDKEKLSSNQLGYYLAGLIEGNGSIIIPTSIRSKKKVLNYPSIQIVFNNKDYPLAYSIMNELGVGFIVSKKGTNTYVYIINTYVGIIKVVNLINGKLRTNKNKRLWLLIDWLNNIDLDNYILLKNGKLLLQKIIKKEVDRSDILSNAWLSGILEADSNFYVAHRKIKDTSDYNTSVYMRFSQAKLNNWGDDNKEIMEIIGKALNIKVKLVERDKKVKRSSEYNIRTTNYKSNSILVNYLSNYPLFSSKYLDYKDWSLVYNLYTPRLNHTPSNIKIIKWVRENINDSRTYFNWDHLKNFYTY</sequence>
<gene>
    <name evidence="3" type="primary">cox1-I2</name>
</gene>
<organism evidence="3">
    <name type="scientific">Pichia kluyveri</name>
    <name type="common">Yeast</name>
    <dbReference type="NCBI Taxonomy" id="36015"/>
    <lineage>
        <taxon>Eukaryota</taxon>
        <taxon>Fungi</taxon>
        <taxon>Dikarya</taxon>
        <taxon>Ascomycota</taxon>
        <taxon>Saccharomycotina</taxon>
        <taxon>Pichiomycetes</taxon>
        <taxon>Pichiales</taxon>
        <taxon>Pichiaceae</taxon>
        <taxon>Pichia</taxon>
    </lineage>
</organism>
<reference evidence="3" key="1">
    <citation type="submission" date="2013-04" db="EMBL/GenBank/DDBJ databases">
        <authorList>
            <person name="Hegedusova E."/>
            <person name="Brejova B."/>
            <person name="Nosek J."/>
        </authorList>
    </citation>
    <scope>NUCLEOTIDE SEQUENCE</scope>
    <source>
        <strain evidence="3">CBS 7907</strain>
    </source>
</reference>
<dbReference type="RefSeq" id="YP_008474949.1">
    <property type="nucleotide sequence ID" value="NC_022158.1"/>
</dbReference>
<protein>
    <recommendedName>
        <fullName evidence="2">Homing endonuclease LAGLIDADG domain-containing protein</fullName>
    </recommendedName>
</protein>
<dbReference type="AlphaFoldDB" id="S5U554"/>
<dbReference type="EMBL" id="KC993182">
    <property type="protein sequence ID" value="AGS44211.1"/>
    <property type="molecule type" value="Genomic_DNA"/>
</dbReference>
<accession>S5U554</accession>
<evidence type="ECO:0000256" key="1">
    <source>
        <dbReference type="SAM" id="Phobius"/>
    </source>
</evidence>
<dbReference type="Gene3D" id="3.10.28.10">
    <property type="entry name" value="Homing endonucleases"/>
    <property type="match status" value="2"/>
</dbReference>
<dbReference type="SUPFAM" id="SSF55608">
    <property type="entry name" value="Homing endonucleases"/>
    <property type="match status" value="2"/>
</dbReference>
<dbReference type="GO" id="GO:0005739">
    <property type="term" value="C:mitochondrion"/>
    <property type="evidence" value="ECO:0007669"/>
    <property type="project" value="UniProtKB-ARBA"/>
</dbReference>
<dbReference type="PANTHER" id="PTHR36181:SF1">
    <property type="entry name" value="LAGLIDADG ENDONUCLEASE"/>
    <property type="match status" value="1"/>
</dbReference>
<evidence type="ECO:0000313" key="3">
    <source>
        <dbReference type="EMBL" id="AGS44211.1"/>
    </source>
</evidence>
<keyword evidence="3" id="KW-0496">Mitochondrion</keyword>
<feature type="transmembrane region" description="Helical" evidence="1">
    <location>
        <begin position="12"/>
        <end position="29"/>
    </location>
</feature>
<feature type="domain" description="Homing endonuclease LAGLIDADG" evidence="2">
    <location>
        <begin position="125"/>
        <end position="219"/>
    </location>
</feature>
<keyword evidence="1" id="KW-1133">Transmembrane helix</keyword>
<feature type="non-terminal residue" evidence="3">
    <location>
        <position position="1"/>
    </location>
</feature>
<feature type="domain" description="Homing endonuclease LAGLIDADG" evidence="2">
    <location>
        <begin position="259"/>
        <end position="368"/>
    </location>
</feature>
<dbReference type="GO" id="GO:0004519">
    <property type="term" value="F:endonuclease activity"/>
    <property type="evidence" value="ECO:0007669"/>
    <property type="project" value="InterPro"/>
</dbReference>
<keyword evidence="1" id="KW-0812">Transmembrane</keyword>
<dbReference type="Pfam" id="PF00961">
    <property type="entry name" value="LAGLIDADG_1"/>
    <property type="match status" value="2"/>
</dbReference>
<dbReference type="FunFam" id="3.10.28.10:FF:000007">
    <property type="entry name" value="Intron-encoded DNA endonuclease aI3"/>
    <property type="match status" value="1"/>
</dbReference>
<dbReference type="InterPro" id="IPR004860">
    <property type="entry name" value="LAGLIDADG_dom"/>
</dbReference>
<dbReference type="PANTHER" id="PTHR36181">
    <property type="entry name" value="INTRON-ENCODED ENDONUCLEASE AI3-RELATED"/>
    <property type="match status" value="1"/>
</dbReference>
<dbReference type="InterPro" id="IPR027434">
    <property type="entry name" value="Homing_endonucl"/>
</dbReference>